<gene>
    <name evidence="7" type="ORF">GCM10011510_07700</name>
</gene>
<dbReference type="RefSeq" id="WP_068991179.1">
    <property type="nucleotide sequence ID" value="NZ_BMJN01000009.1"/>
</dbReference>
<dbReference type="AlphaFoldDB" id="A0A917EFM3"/>
<keyword evidence="4 6" id="KW-1133">Transmembrane helix</keyword>
<dbReference type="PANTHER" id="PTHR23513">
    <property type="entry name" value="INTEGRAL MEMBRANE EFFLUX PROTEIN-RELATED"/>
    <property type="match status" value="1"/>
</dbReference>
<dbReference type="InterPro" id="IPR036259">
    <property type="entry name" value="MFS_trans_sf"/>
</dbReference>
<comment type="caution">
    <text evidence="7">The sequence shown here is derived from an EMBL/GenBank/DDBJ whole genome shotgun (WGS) entry which is preliminary data.</text>
</comment>
<evidence type="ECO:0000313" key="7">
    <source>
        <dbReference type="EMBL" id="GGE28898.1"/>
    </source>
</evidence>
<dbReference type="GO" id="GO:0005886">
    <property type="term" value="C:plasma membrane"/>
    <property type="evidence" value="ECO:0007669"/>
    <property type="project" value="UniProtKB-SubCell"/>
</dbReference>
<protein>
    <submittedName>
        <fullName evidence="7">Transporter</fullName>
    </submittedName>
</protein>
<organism evidence="7 8">
    <name type="scientific">Streptococcus himalayensis</name>
    <dbReference type="NCBI Taxonomy" id="1888195"/>
    <lineage>
        <taxon>Bacteria</taxon>
        <taxon>Bacillati</taxon>
        <taxon>Bacillota</taxon>
        <taxon>Bacilli</taxon>
        <taxon>Lactobacillales</taxon>
        <taxon>Streptococcaceae</taxon>
        <taxon>Streptococcus</taxon>
    </lineage>
</organism>
<evidence type="ECO:0000256" key="5">
    <source>
        <dbReference type="ARBA" id="ARBA00023136"/>
    </source>
</evidence>
<evidence type="ECO:0000313" key="8">
    <source>
        <dbReference type="Proteomes" id="UP000660801"/>
    </source>
</evidence>
<feature type="transmembrane region" description="Helical" evidence="6">
    <location>
        <begin position="12"/>
        <end position="38"/>
    </location>
</feature>
<feature type="transmembrane region" description="Helical" evidence="6">
    <location>
        <begin position="44"/>
        <end position="63"/>
    </location>
</feature>
<feature type="transmembrane region" description="Helical" evidence="6">
    <location>
        <begin position="261"/>
        <end position="284"/>
    </location>
</feature>
<evidence type="ECO:0000256" key="2">
    <source>
        <dbReference type="ARBA" id="ARBA00022475"/>
    </source>
</evidence>
<proteinExistence type="predicted"/>
<evidence type="ECO:0000256" key="6">
    <source>
        <dbReference type="SAM" id="Phobius"/>
    </source>
</evidence>
<feature type="transmembrane region" description="Helical" evidence="6">
    <location>
        <begin position="139"/>
        <end position="163"/>
    </location>
</feature>
<feature type="transmembrane region" description="Helical" evidence="6">
    <location>
        <begin position="230"/>
        <end position="255"/>
    </location>
</feature>
<reference evidence="7" key="2">
    <citation type="submission" date="2020-09" db="EMBL/GenBank/DDBJ databases">
        <authorList>
            <person name="Sun Q."/>
            <person name="Zhou Y."/>
        </authorList>
    </citation>
    <scope>NUCLEOTIDE SEQUENCE</scope>
    <source>
        <strain evidence="7">CGMCC 1.15533</strain>
    </source>
</reference>
<feature type="transmembrane region" description="Helical" evidence="6">
    <location>
        <begin position="169"/>
        <end position="190"/>
    </location>
</feature>
<accession>A0A917EFM3</accession>
<keyword evidence="3 6" id="KW-0812">Transmembrane</keyword>
<evidence type="ECO:0000256" key="4">
    <source>
        <dbReference type="ARBA" id="ARBA00022989"/>
    </source>
</evidence>
<evidence type="ECO:0000256" key="1">
    <source>
        <dbReference type="ARBA" id="ARBA00004651"/>
    </source>
</evidence>
<dbReference type="Gene3D" id="1.20.1250.20">
    <property type="entry name" value="MFS general substrate transporter like domains"/>
    <property type="match status" value="1"/>
</dbReference>
<dbReference type="PANTHER" id="PTHR23513:SF6">
    <property type="entry name" value="MAJOR FACILITATOR SUPERFAMILY ASSOCIATED DOMAIN-CONTAINING PROTEIN"/>
    <property type="match status" value="1"/>
</dbReference>
<keyword evidence="5 6" id="KW-0472">Membrane</keyword>
<dbReference type="OrthoDB" id="2293709at2"/>
<reference evidence="7" key="1">
    <citation type="journal article" date="2014" name="Int. J. Syst. Evol. Microbiol.">
        <title>Complete genome sequence of Corynebacterium casei LMG S-19264T (=DSM 44701T), isolated from a smear-ripened cheese.</title>
        <authorList>
            <consortium name="US DOE Joint Genome Institute (JGI-PGF)"/>
            <person name="Walter F."/>
            <person name="Albersmeier A."/>
            <person name="Kalinowski J."/>
            <person name="Ruckert C."/>
        </authorList>
    </citation>
    <scope>NUCLEOTIDE SEQUENCE</scope>
    <source>
        <strain evidence="7">CGMCC 1.15533</strain>
    </source>
</reference>
<keyword evidence="2" id="KW-1003">Cell membrane</keyword>
<dbReference type="SUPFAM" id="SSF103473">
    <property type="entry name" value="MFS general substrate transporter"/>
    <property type="match status" value="1"/>
</dbReference>
<name>A0A917EFM3_9STRE</name>
<comment type="subcellular location">
    <subcellularLocation>
        <location evidence="1">Cell membrane</location>
        <topology evidence="1">Multi-pass membrane protein</topology>
    </subcellularLocation>
</comment>
<keyword evidence="8" id="KW-1185">Reference proteome</keyword>
<sequence>MKLALRNKFFAFISLSRFFNTTGASIYNLVFVVFAASMPNPSRAIALANIIVLIPTFFTIFVGIKADKTKEKAKWLIQIGYLQAGIFLAIALLTKTPTYLAFSIICLFNIFSDMLSDFRSGLQMPMIQKNIAEEDLMESYSFTQLLSVACGLIGQGIGVWLLAISHQNFTLVALVNALAFLLSSSILYFVRSQLTYETVDTAEEEVSFTERLKSIYSNAKLIFNQTDNGGFLSLLFAILAVNALGGSISALYNLYLLDNPLFGLTFSQSLFLIEIINIVGMVLSSLTPNDYFAKQSIETIIIWIAFSMIGLGLSNFLHLSALISLTLIAFMIYLLYKVNPKIQSMLLSSVPSNVLAQTSSFLSFLFSFSIPAGTMLFTSLALWNMDIAWASFSIISLIALYLSYRMKK</sequence>
<feature type="transmembrane region" description="Helical" evidence="6">
    <location>
        <begin position="387"/>
        <end position="404"/>
    </location>
</feature>
<feature type="transmembrane region" description="Helical" evidence="6">
    <location>
        <begin position="359"/>
        <end position="381"/>
    </location>
</feature>
<evidence type="ECO:0000256" key="3">
    <source>
        <dbReference type="ARBA" id="ARBA00022692"/>
    </source>
</evidence>
<dbReference type="EMBL" id="BMJN01000009">
    <property type="protein sequence ID" value="GGE28898.1"/>
    <property type="molecule type" value="Genomic_DNA"/>
</dbReference>
<dbReference type="Proteomes" id="UP000660801">
    <property type="component" value="Unassembled WGS sequence"/>
</dbReference>
<feature type="transmembrane region" description="Helical" evidence="6">
    <location>
        <begin position="319"/>
        <end position="338"/>
    </location>
</feature>